<sequence>MLIMSVTKVVFVQISAKYFMTRTS</sequence>
<evidence type="ECO:0000313" key="1">
    <source>
        <dbReference type="EMBL" id="JAH78843.1"/>
    </source>
</evidence>
<reference evidence="1" key="2">
    <citation type="journal article" date="2015" name="Fish Shellfish Immunol.">
        <title>Early steps in the European eel (Anguilla anguilla)-Vibrio vulnificus interaction in the gills: Role of the RtxA13 toxin.</title>
        <authorList>
            <person name="Callol A."/>
            <person name="Pajuelo D."/>
            <person name="Ebbesson L."/>
            <person name="Teles M."/>
            <person name="MacKenzie S."/>
            <person name="Amaro C."/>
        </authorList>
    </citation>
    <scope>NUCLEOTIDE SEQUENCE</scope>
</reference>
<accession>A0A0E9VNP6</accession>
<name>A0A0E9VNP6_ANGAN</name>
<dbReference type="EMBL" id="GBXM01029734">
    <property type="protein sequence ID" value="JAH78843.1"/>
    <property type="molecule type" value="Transcribed_RNA"/>
</dbReference>
<reference evidence="1" key="1">
    <citation type="submission" date="2014-11" db="EMBL/GenBank/DDBJ databases">
        <authorList>
            <person name="Amaro Gonzalez C."/>
        </authorList>
    </citation>
    <scope>NUCLEOTIDE SEQUENCE</scope>
</reference>
<proteinExistence type="predicted"/>
<organism evidence="1">
    <name type="scientific">Anguilla anguilla</name>
    <name type="common">European freshwater eel</name>
    <name type="synonym">Muraena anguilla</name>
    <dbReference type="NCBI Taxonomy" id="7936"/>
    <lineage>
        <taxon>Eukaryota</taxon>
        <taxon>Metazoa</taxon>
        <taxon>Chordata</taxon>
        <taxon>Craniata</taxon>
        <taxon>Vertebrata</taxon>
        <taxon>Euteleostomi</taxon>
        <taxon>Actinopterygii</taxon>
        <taxon>Neopterygii</taxon>
        <taxon>Teleostei</taxon>
        <taxon>Anguilliformes</taxon>
        <taxon>Anguillidae</taxon>
        <taxon>Anguilla</taxon>
    </lineage>
</organism>
<protein>
    <submittedName>
        <fullName evidence="1">Uncharacterized protein</fullName>
    </submittedName>
</protein>
<dbReference type="AlphaFoldDB" id="A0A0E9VNP6"/>